<sequence>MPSGNGSAVTNDGQWLDENFPLHHAVFHNDVKKLEQLLEQGPAVRDTIDRVDTHGNSALHIACMLGRRECIELLLSHGASIGAKNNLEWNCLHEAVSYGDRNILEMMLTALKKQSHETLTGRLPLLAEHFSKLGDFYMETKWEVFSWIPLVSRLLPFDTFKIYKKGSRLRVDLTLIGFNDRGAVPKWERGDVSLLLDMTATDGRKAVLMDHQKKVYQVLHAKNRNLREELECLMSTDISSIHISTRPIHFVQAKSLLLFPKSEYVGKYKAHIYNIKGMQLVTQKRREHLSEEDLKLNKEMQSFFTDGNLPARDVNTEGPDPQHQRPSLSPPPQPGLNWSQYLRAADKNSHLGRQMHEKVSTKECNGTVAMSSDFPLSLDVVLDILSVLEPLNPTMAKLRNLCTARLPPGFPVRVEMPIYATIQARISFEHFNWCGSGEGAAPPLSAALFKIPDNYHEDPKRFKRV</sequence>
<keyword evidence="3" id="KW-0256">Endoplasmic reticulum</keyword>
<evidence type="ECO:0000256" key="6">
    <source>
        <dbReference type="ARBA" id="ARBA00023186"/>
    </source>
</evidence>
<evidence type="ECO:0000313" key="12">
    <source>
        <dbReference type="WBParaSite" id="Gr19_v10_g7411.t1"/>
    </source>
</evidence>
<dbReference type="Proteomes" id="UP000887572">
    <property type="component" value="Unplaced"/>
</dbReference>
<evidence type="ECO:0000313" key="11">
    <source>
        <dbReference type="Proteomes" id="UP000887572"/>
    </source>
</evidence>
<dbReference type="GO" id="GO:0005102">
    <property type="term" value="F:signaling receptor binding"/>
    <property type="evidence" value="ECO:0007669"/>
    <property type="project" value="TreeGrafter"/>
</dbReference>
<dbReference type="InterPro" id="IPR055285">
    <property type="entry name" value="ANKRD13_C"/>
</dbReference>
<dbReference type="Pfam" id="PF11904">
    <property type="entry name" value="ANKRD13_C"/>
    <property type="match status" value="1"/>
</dbReference>
<dbReference type="SMART" id="SM00248">
    <property type="entry name" value="ANK"/>
    <property type="match status" value="3"/>
</dbReference>
<evidence type="ECO:0000256" key="8">
    <source>
        <dbReference type="PROSITE-ProRule" id="PRU00023"/>
    </source>
</evidence>
<dbReference type="Pfam" id="PF12796">
    <property type="entry name" value="Ank_2"/>
    <property type="match status" value="1"/>
</dbReference>
<dbReference type="Gene3D" id="1.25.40.20">
    <property type="entry name" value="Ankyrin repeat-containing domain"/>
    <property type="match status" value="1"/>
</dbReference>
<dbReference type="PROSITE" id="PS50088">
    <property type="entry name" value="ANK_REPEAT"/>
    <property type="match status" value="1"/>
</dbReference>
<evidence type="ECO:0000256" key="3">
    <source>
        <dbReference type="ARBA" id="ARBA00022824"/>
    </source>
</evidence>
<reference evidence="12" key="1">
    <citation type="submission" date="2022-11" db="UniProtKB">
        <authorList>
            <consortium name="WormBaseParasite"/>
        </authorList>
    </citation>
    <scope>IDENTIFICATION</scope>
</reference>
<keyword evidence="2" id="KW-0677">Repeat</keyword>
<dbReference type="SUPFAM" id="SSF48403">
    <property type="entry name" value="Ankyrin repeat"/>
    <property type="match status" value="1"/>
</dbReference>
<proteinExistence type="predicted"/>
<dbReference type="PROSITE" id="PS50297">
    <property type="entry name" value="ANK_REP_REGION"/>
    <property type="match status" value="1"/>
</dbReference>
<dbReference type="PANTHER" id="PTHR12447:SF25">
    <property type="entry name" value="ANKYRIN REPEAT DOMAIN-CONTAINING PROTEIN 13C"/>
    <property type="match status" value="1"/>
</dbReference>
<evidence type="ECO:0000256" key="7">
    <source>
        <dbReference type="ARBA" id="ARBA00037107"/>
    </source>
</evidence>
<dbReference type="GO" id="GO:0006621">
    <property type="term" value="P:protein retention in ER lumen"/>
    <property type="evidence" value="ECO:0007669"/>
    <property type="project" value="TreeGrafter"/>
</dbReference>
<protein>
    <submittedName>
        <fullName evidence="12">Ankyrin repeat domain-containing protein 13C</fullName>
    </submittedName>
</protein>
<evidence type="ECO:0000256" key="2">
    <source>
        <dbReference type="ARBA" id="ARBA00022737"/>
    </source>
</evidence>
<dbReference type="WBParaSite" id="Gr19_v10_g7411.t1">
    <property type="protein sequence ID" value="Gr19_v10_g7411.t1"/>
    <property type="gene ID" value="Gr19_v10_g7411"/>
</dbReference>
<dbReference type="PANTHER" id="PTHR12447">
    <property type="entry name" value="ANKYRIN REPEAT DOMAIN-CONTAINING PROTEIN 13"/>
    <property type="match status" value="1"/>
</dbReference>
<keyword evidence="11" id="KW-1185">Reference proteome</keyword>
<evidence type="ECO:0000256" key="4">
    <source>
        <dbReference type="ARBA" id="ARBA00023043"/>
    </source>
</evidence>
<name>A0A914I6Q4_GLORO</name>
<feature type="repeat" description="ANK" evidence="8">
    <location>
        <begin position="54"/>
        <end position="86"/>
    </location>
</feature>
<dbReference type="InterPro" id="IPR021832">
    <property type="entry name" value="ANKRD13"/>
</dbReference>
<comment type="function">
    <text evidence="7">Acts as a molecular chaperone for G protein-coupled receptors, regulating their biogenesis and exit from the ER.</text>
</comment>
<keyword evidence="5" id="KW-0472">Membrane</keyword>
<keyword evidence="6" id="KW-0143">Chaperone</keyword>
<organism evidence="11 12">
    <name type="scientific">Globodera rostochiensis</name>
    <name type="common">Golden nematode worm</name>
    <name type="synonym">Heterodera rostochiensis</name>
    <dbReference type="NCBI Taxonomy" id="31243"/>
    <lineage>
        <taxon>Eukaryota</taxon>
        <taxon>Metazoa</taxon>
        <taxon>Ecdysozoa</taxon>
        <taxon>Nematoda</taxon>
        <taxon>Chromadorea</taxon>
        <taxon>Rhabditida</taxon>
        <taxon>Tylenchina</taxon>
        <taxon>Tylenchomorpha</taxon>
        <taxon>Tylenchoidea</taxon>
        <taxon>Heteroderidae</taxon>
        <taxon>Heteroderinae</taxon>
        <taxon>Globodera</taxon>
    </lineage>
</organism>
<comment type="subcellular location">
    <subcellularLocation>
        <location evidence="1">Endoplasmic reticulum membrane</location>
    </subcellularLocation>
</comment>
<feature type="region of interest" description="Disordered" evidence="9">
    <location>
        <begin position="307"/>
        <end position="338"/>
    </location>
</feature>
<dbReference type="InterPro" id="IPR002110">
    <property type="entry name" value="Ankyrin_rpt"/>
</dbReference>
<dbReference type="InterPro" id="IPR036770">
    <property type="entry name" value="Ankyrin_rpt-contain_sf"/>
</dbReference>
<dbReference type="GO" id="GO:0005789">
    <property type="term" value="C:endoplasmic reticulum membrane"/>
    <property type="evidence" value="ECO:0007669"/>
    <property type="project" value="UniProtKB-SubCell"/>
</dbReference>
<evidence type="ECO:0000256" key="1">
    <source>
        <dbReference type="ARBA" id="ARBA00004586"/>
    </source>
</evidence>
<keyword evidence="4 8" id="KW-0040">ANK repeat</keyword>
<evidence type="ECO:0000259" key="10">
    <source>
        <dbReference type="Pfam" id="PF11904"/>
    </source>
</evidence>
<accession>A0A914I6Q4</accession>
<feature type="domain" description="Ankyrin repeat" evidence="10">
    <location>
        <begin position="170"/>
        <end position="436"/>
    </location>
</feature>
<evidence type="ECO:0000256" key="5">
    <source>
        <dbReference type="ARBA" id="ARBA00023136"/>
    </source>
</evidence>
<evidence type="ECO:0000256" key="9">
    <source>
        <dbReference type="SAM" id="MobiDB-lite"/>
    </source>
</evidence>
<dbReference type="AlphaFoldDB" id="A0A914I6Q4"/>